<dbReference type="EMBL" id="OZ021740">
    <property type="protein sequence ID" value="CAK9323599.1"/>
    <property type="molecule type" value="Genomic_DNA"/>
</dbReference>
<gene>
    <name evidence="1" type="ORF">CITCOLO1_LOCUS15789</name>
</gene>
<name>A0ABP0YSW5_9ROSI</name>
<sequence>MEDADYSQFMDLHSCRRPPPRLPPNVLSFPIHRQVAIPSAARLSPLLVSVVSLLCVSSSPRSWWLHMDSFFVTNDSSLNGPASNLPDGTGRSFATSFSGQSGVASPVFHHSDGACS</sequence>
<proteinExistence type="predicted"/>
<accession>A0ABP0YSW5</accession>
<evidence type="ECO:0000313" key="2">
    <source>
        <dbReference type="Proteomes" id="UP001642487"/>
    </source>
</evidence>
<organism evidence="1 2">
    <name type="scientific">Citrullus colocynthis</name>
    <name type="common">colocynth</name>
    <dbReference type="NCBI Taxonomy" id="252529"/>
    <lineage>
        <taxon>Eukaryota</taxon>
        <taxon>Viridiplantae</taxon>
        <taxon>Streptophyta</taxon>
        <taxon>Embryophyta</taxon>
        <taxon>Tracheophyta</taxon>
        <taxon>Spermatophyta</taxon>
        <taxon>Magnoliopsida</taxon>
        <taxon>eudicotyledons</taxon>
        <taxon>Gunneridae</taxon>
        <taxon>Pentapetalae</taxon>
        <taxon>rosids</taxon>
        <taxon>fabids</taxon>
        <taxon>Cucurbitales</taxon>
        <taxon>Cucurbitaceae</taxon>
        <taxon>Benincaseae</taxon>
        <taxon>Citrullus</taxon>
    </lineage>
</organism>
<protein>
    <submittedName>
        <fullName evidence="1">Uncharacterized protein</fullName>
    </submittedName>
</protein>
<dbReference type="Proteomes" id="UP001642487">
    <property type="component" value="Chromosome 6"/>
</dbReference>
<evidence type="ECO:0000313" key="1">
    <source>
        <dbReference type="EMBL" id="CAK9323599.1"/>
    </source>
</evidence>
<reference evidence="1 2" key="1">
    <citation type="submission" date="2024-03" db="EMBL/GenBank/DDBJ databases">
        <authorList>
            <person name="Gkanogiannis A."/>
            <person name="Becerra Lopez-Lavalle L."/>
        </authorList>
    </citation>
    <scope>NUCLEOTIDE SEQUENCE [LARGE SCALE GENOMIC DNA]</scope>
</reference>
<keyword evidence="2" id="KW-1185">Reference proteome</keyword>